<dbReference type="EMBL" id="CABVPY010000024">
    <property type="protein sequence ID" value="VWB83874.1"/>
    <property type="molecule type" value="Genomic_DNA"/>
</dbReference>
<gene>
    <name evidence="1" type="ORF">BLA6863_03984</name>
</gene>
<evidence type="ECO:0000313" key="1">
    <source>
        <dbReference type="EMBL" id="VWB83874.1"/>
    </source>
</evidence>
<name>A0A6P2MEQ2_BURL3</name>
<proteinExistence type="predicted"/>
<reference evidence="1 2" key="1">
    <citation type="submission" date="2019-09" db="EMBL/GenBank/DDBJ databases">
        <authorList>
            <person name="Depoorter E."/>
        </authorList>
    </citation>
    <scope>NUCLEOTIDE SEQUENCE [LARGE SCALE GENOMIC DNA]</scope>
    <source>
        <strain evidence="1">LMG 6863</strain>
    </source>
</reference>
<dbReference type="Proteomes" id="UP000494170">
    <property type="component" value="Unassembled WGS sequence"/>
</dbReference>
<organism evidence="1 2">
    <name type="scientific">Burkholderia lata (strain ATCC 17760 / DSM 23089 / LMG 22485 / NCIMB 9086 / R18194 / 383)</name>
    <dbReference type="NCBI Taxonomy" id="482957"/>
    <lineage>
        <taxon>Bacteria</taxon>
        <taxon>Pseudomonadati</taxon>
        <taxon>Pseudomonadota</taxon>
        <taxon>Betaproteobacteria</taxon>
        <taxon>Burkholderiales</taxon>
        <taxon>Burkholderiaceae</taxon>
        <taxon>Burkholderia</taxon>
        <taxon>Burkholderia cepacia complex</taxon>
    </lineage>
</organism>
<accession>A0A6P2MEQ2</accession>
<protein>
    <submittedName>
        <fullName evidence="1">Uncharacterized protein</fullName>
    </submittedName>
</protein>
<sequence>MDRAWGLQATRHPLDVDDYWYANSVDCEAETGHFNVTVIEMVVALIARFYICDYSSLWHKPDKDFLGYIL</sequence>
<evidence type="ECO:0000313" key="2">
    <source>
        <dbReference type="Proteomes" id="UP000494170"/>
    </source>
</evidence>
<dbReference type="AlphaFoldDB" id="A0A6P2MEQ2"/>